<evidence type="ECO:0000313" key="1">
    <source>
        <dbReference type="EMBL" id="KAF4091712.1"/>
    </source>
</evidence>
<dbReference type="EMBL" id="JAAGNN010000003">
    <property type="protein sequence ID" value="KAF4091712.1"/>
    <property type="molecule type" value="Genomic_DNA"/>
</dbReference>
<organism evidence="1 2">
    <name type="scientific">Ameiurus melas</name>
    <name type="common">Black bullhead</name>
    <name type="synonym">Silurus melas</name>
    <dbReference type="NCBI Taxonomy" id="219545"/>
    <lineage>
        <taxon>Eukaryota</taxon>
        <taxon>Metazoa</taxon>
        <taxon>Chordata</taxon>
        <taxon>Craniata</taxon>
        <taxon>Vertebrata</taxon>
        <taxon>Euteleostomi</taxon>
        <taxon>Actinopterygii</taxon>
        <taxon>Neopterygii</taxon>
        <taxon>Teleostei</taxon>
        <taxon>Ostariophysi</taxon>
        <taxon>Siluriformes</taxon>
        <taxon>Ictaluridae</taxon>
        <taxon>Ameiurus</taxon>
    </lineage>
</organism>
<protein>
    <submittedName>
        <fullName evidence="1">Uncharacterized protein</fullName>
    </submittedName>
</protein>
<name>A0A7J6B9I0_AMEME</name>
<gene>
    <name evidence="1" type="ORF">AMELA_G00040120</name>
</gene>
<dbReference type="AlphaFoldDB" id="A0A7J6B9I0"/>
<reference evidence="1 2" key="1">
    <citation type="submission" date="2020-02" db="EMBL/GenBank/DDBJ databases">
        <title>A chromosome-scale genome assembly of the black bullhead catfish (Ameiurus melas).</title>
        <authorList>
            <person name="Wen M."/>
            <person name="Zham M."/>
            <person name="Cabau C."/>
            <person name="Klopp C."/>
            <person name="Donnadieu C."/>
            <person name="Roques C."/>
            <person name="Bouchez O."/>
            <person name="Lampietro C."/>
            <person name="Jouanno E."/>
            <person name="Herpin A."/>
            <person name="Louis A."/>
            <person name="Berthelot C."/>
            <person name="Parey E."/>
            <person name="Roest-Crollius H."/>
            <person name="Braasch I."/>
            <person name="Postlethwait J."/>
            <person name="Robinson-Rechavi M."/>
            <person name="Echchiki A."/>
            <person name="Begum T."/>
            <person name="Montfort J."/>
            <person name="Schartl M."/>
            <person name="Bobe J."/>
            <person name="Guiguen Y."/>
        </authorList>
    </citation>
    <scope>NUCLEOTIDE SEQUENCE [LARGE SCALE GENOMIC DNA]</scope>
    <source>
        <strain evidence="1">M_S1</strain>
        <tissue evidence="1">Blood</tissue>
    </source>
</reference>
<comment type="caution">
    <text evidence="1">The sequence shown here is derived from an EMBL/GenBank/DDBJ whole genome shotgun (WGS) entry which is preliminary data.</text>
</comment>
<proteinExistence type="predicted"/>
<keyword evidence="2" id="KW-1185">Reference proteome</keyword>
<accession>A0A7J6B9I0</accession>
<evidence type="ECO:0000313" key="2">
    <source>
        <dbReference type="Proteomes" id="UP000593565"/>
    </source>
</evidence>
<sequence length="125" mass="13450">MQCIAVVLSGCHSYLLLSSCTPTRLFTGTSRATTSYWEWTAPSKVAGEPGAYPRKHRAQGGIHPGQGASLDSLILGTKIIPEQSKCSTIVGTSNWNGPGSRNPQGLWTQSRHLVSGHLYHGCRDD</sequence>
<dbReference type="Proteomes" id="UP000593565">
    <property type="component" value="Unassembled WGS sequence"/>
</dbReference>